<reference evidence="2" key="2">
    <citation type="submission" date="2020-09" db="EMBL/GenBank/DDBJ databases">
        <authorList>
            <person name="Sun Q."/>
            <person name="Ohkuma M."/>
        </authorList>
    </citation>
    <scope>NUCLEOTIDE SEQUENCE</scope>
    <source>
        <strain evidence="2">JCM 4335</strain>
    </source>
</reference>
<protein>
    <submittedName>
        <fullName evidence="2">Uncharacterized protein</fullName>
    </submittedName>
</protein>
<feature type="transmembrane region" description="Helical" evidence="1">
    <location>
        <begin position="86"/>
        <end position="108"/>
    </location>
</feature>
<keyword evidence="3" id="KW-1185">Reference proteome</keyword>
<comment type="caution">
    <text evidence="2">The sequence shown here is derived from an EMBL/GenBank/DDBJ whole genome shotgun (WGS) entry which is preliminary data.</text>
</comment>
<dbReference type="RefSeq" id="WP_189530772.1">
    <property type="nucleotide sequence ID" value="NZ_BMSV01000002.1"/>
</dbReference>
<proteinExistence type="predicted"/>
<evidence type="ECO:0000256" key="1">
    <source>
        <dbReference type="SAM" id="Phobius"/>
    </source>
</evidence>
<feature type="transmembrane region" description="Helical" evidence="1">
    <location>
        <begin position="198"/>
        <end position="221"/>
    </location>
</feature>
<keyword evidence="1" id="KW-0812">Transmembrane</keyword>
<feature type="transmembrane region" description="Helical" evidence="1">
    <location>
        <begin position="129"/>
        <end position="147"/>
    </location>
</feature>
<dbReference type="Proteomes" id="UP000654123">
    <property type="component" value="Unassembled WGS sequence"/>
</dbReference>
<sequence length="234" mass="24672">MPNTLAYGAFRTGRLWAAAGVSFVLLLVFSGWSWLTSLEFDERCAHGLVQGPGRLLDTRHQAFPPAVICEYENGEVSAGGTGLLGAVLWLSLAVLVLSVLPALLAECVELPAGAGAALSLTRVEKLRRTATALFVTASLFLLVYGLAAWPLVTGPSSACAAGGEWGTYPPRTLEYSLFPPQATCVYRSGETAMLNPGWVGTLTAASAVPAVIAAFGTALAWRRRRAELRGPAPR</sequence>
<feature type="transmembrane region" description="Helical" evidence="1">
    <location>
        <begin position="15"/>
        <end position="35"/>
    </location>
</feature>
<evidence type="ECO:0000313" key="2">
    <source>
        <dbReference type="EMBL" id="GGP96503.1"/>
    </source>
</evidence>
<accession>A0A918AXE6</accession>
<organism evidence="2 3">
    <name type="scientific">Streptomyces roseolilacinus</name>
    <dbReference type="NCBI Taxonomy" id="66904"/>
    <lineage>
        <taxon>Bacteria</taxon>
        <taxon>Bacillati</taxon>
        <taxon>Actinomycetota</taxon>
        <taxon>Actinomycetes</taxon>
        <taxon>Kitasatosporales</taxon>
        <taxon>Streptomycetaceae</taxon>
        <taxon>Streptomyces</taxon>
    </lineage>
</organism>
<reference evidence="2" key="1">
    <citation type="journal article" date="2014" name="Int. J. Syst. Evol. Microbiol.">
        <title>Complete genome sequence of Corynebacterium casei LMG S-19264T (=DSM 44701T), isolated from a smear-ripened cheese.</title>
        <authorList>
            <consortium name="US DOE Joint Genome Institute (JGI-PGF)"/>
            <person name="Walter F."/>
            <person name="Albersmeier A."/>
            <person name="Kalinowski J."/>
            <person name="Ruckert C."/>
        </authorList>
    </citation>
    <scope>NUCLEOTIDE SEQUENCE</scope>
    <source>
        <strain evidence="2">JCM 4335</strain>
    </source>
</reference>
<name>A0A918AXE6_9ACTN</name>
<evidence type="ECO:0000313" key="3">
    <source>
        <dbReference type="Proteomes" id="UP000654123"/>
    </source>
</evidence>
<keyword evidence="1" id="KW-1133">Transmembrane helix</keyword>
<gene>
    <name evidence="2" type="ORF">GCM10010249_13390</name>
</gene>
<dbReference type="EMBL" id="BMSV01000002">
    <property type="protein sequence ID" value="GGP96503.1"/>
    <property type="molecule type" value="Genomic_DNA"/>
</dbReference>
<keyword evidence="1" id="KW-0472">Membrane</keyword>
<dbReference type="AlphaFoldDB" id="A0A918AXE6"/>